<sequence>MPTRDERRDEAAKHLALMNGAFAAETQATIDSAIIYEDGEGRALELSEPAFETTKTLVTTQFAPAAVHRAQGKTLVVDPTSFTRPGGAYEDGAFGPEQILCADSNLYPILRGLKRDYHDANRGYQCGQLFTDRALYLEDVVFVREGTVKRADVLAIPEPNRQRALENHRSERECVLCLERRLDAILRIAAVHEAETLIVGAFGCGRDAAEDEQVVAFVQSWIEAHPGAIGNIVFAVPRAHFAAFDAAFGAPQEEKAPEPASVDAEDEDEEDFRTIELPEGVTLRA</sequence>
<protein>
    <submittedName>
        <fullName evidence="3">TIGR02452 family protein</fullName>
    </submittedName>
</protein>
<evidence type="ECO:0000259" key="2">
    <source>
        <dbReference type="Pfam" id="PF10021"/>
    </source>
</evidence>
<dbReference type="Pfam" id="PF10021">
    <property type="entry name" value="PARG_cat_microb"/>
    <property type="match status" value="1"/>
</dbReference>
<feature type="region of interest" description="Disordered" evidence="1">
    <location>
        <begin position="250"/>
        <end position="285"/>
    </location>
</feature>
<comment type="caution">
    <text evidence="3">The sequence shown here is derived from an EMBL/GenBank/DDBJ whole genome shotgun (WGS) entry which is preliminary data.</text>
</comment>
<gene>
    <name evidence="3" type="ORF">IAA69_03815</name>
</gene>
<dbReference type="Proteomes" id="UP000824261">
    <property type="component" value="Unassembled WGS sequence"/>
</dbReference>
<dbReference type="PANTHER" id="PTHR35596:SF1">
    <property type="entry name" value="MICROBIAL-TYPE PARG CATALYTIC DOMAIN-CONTAINING PROTEIN"/>
    <property type="match status" value="1"/>
</dbReference>
<evidence type="ECO:0000313" key="3">
    <source>
        <dbReference type="EMBL" id="HIR01370.1"/>
    </source>
</evidence>
<dbReference type="PANTHER" id="PTHR35596">
    <property type="entry name" value="DUF2263 DOMAIN-CONTAINING PROTEIN"/>
    <property type="match status" value="1"/>
</dbReference>
<evidence type="ECO:0000256" key="1">
    <source>
        <dbReference type="SAM" id="MobiDB-lite"/>
    </source>
</evidence>
<dbReference type="EMBL" id="DVGB01000045">
    <property type="protein sequence ID" value="HIR01370.1"/>
    <property type="molecule type" value="Genomic_DNA"/>
</dbReference>
<dbReference type="InterPro" id="IPR019261">
    <property type="entry name" value="PARG_cat_microbial"/>
</dbReference>
<dbReference type="AlphaFoldDB" id="A0A9D1D321"/>
<accession>A0A9D1D321</accession>
<dbReference type="NCBIfam" id="TIGR02452">
    <property type="entry name" value="TIGR02452 family protein"/>
    <property type="match status" value="1"/>
</dbReference>
<dbReference type="InterPro" id="IPR012664">
    <property type="entry name" value="CHP02452"/>
</dbReference>
<dbReference type="Gene3D" id="3.40.220.10">
    <property type="entry name" value="Leucine Aminopeptidase, subunit E, domain 1"/>
    <property type="match status" value="1"/>
</dbReference>
<organism evidence="3 4">
    <name type="scientific">Candidatus Aveggerthella stercoripullorum</name>
    <dbReference type="NCBI Taxonomy" id="2840688"/>
    <lineage>
        <taxon>Bacteria</taxon>
        <taxon>Bacillati</taxon>
        <taxon>Actinomycetota</taxon>
        <taxon>Coriobacteriia</taxon>
        <taxon>Eggerthellales</taxon>
        <taxon>Eggerthellaceae</taxon>
        <taxon>Eggerthellaceae incertae sedis</taxon>
        <taxon>Candidatus Aveggerthella</taxon>
    </lineage>
</organism>
<proteinExistence type="predicted"/>
<feature type="domain" description="Microbial-type PARG catalytic" evidence="2">
    <location>
        <begin position="26"/>
        <end position="145"/>
    </location>
</feature>
<name>A0A9D1D321_9ACTN</name>
<dbReference type="InterPro" id="IPR043472">
    <property type="entry name" value="Macro_dom-like"/>
</dbReference>
<evidence type="ECO:0000313" key="4">
    <source>
        <dbReference type="Proteomes" id="UP000824261"/>
    </source>
</evidence>
<reference evidence="3" key="2">
    <citation type="journal article" date="2021" name="PeerJ">
        <title>Extensive microbial diversity within the chicken gut microbiome revealed by metagenomics and culture.</title>
        <authorList>
            <person name="Gilroy R."/>
            <person name="Ravi A."/>
            <person name="Getino M."/>
            <person name="Pursley I."/>
            <person name="Horton D.L."/>
            <person name="Alikhan N.F."/>
            <person name="Baker D."/>
            <person name="Gharbi K."/>
            <person name="Hall N."/>
            <person name="Watson M."/>
            <person name="Adriaenssens E.M."/>
            <person name="Foster-Nyarko E."/>
            <person name="Jarju S."/>
            <person name="Secka A."/>
            <person name="Antonio M."/>
            <person name="Oren A."/>
            <person name="Chaudhuri R.R."/>
            <person name="La Ragione R."/>
            <person name="Hildebrand F."/>
            <person name="Pallen M.J."/>
        </authorList>
    </citation>
    <scope>NUCLEOTIDE SEQUENCE</scope>
    <source>
        <strain evidence="3">ChiGjej1B1-2707</strain>
    </source>
</reference>
<reference evidence="3" key="1">
    <citation type="submission" date="2020-10" db="EMBL/GenBank/DDBJ databases">
        <authorList>
            <person name="Gilroy R."/>
        </authorList>
    </citation>
    <scope>NUCLEOTIDE SEQUENCE</scope>
    <source>
        <strain evidence="3">ChiGjej1B1-2707</strain>
    </source>
</reference>